<dbReference type="STRING" id="1882918.BCY86_03935"/>
<protein>
    <recommendedName>
        <fullName evidence="3">F-box domain-containing protein</fullName>
    </recommendedName>
</protein>
<dbReference type="Proteomes" id="UP000185544">
    <property type="component" value="Chromosome"/>
</dbReference>
<evidence type="ECO:0000313" key="2">
    <source>
        <dbReference type="Proteomes" id="UP000185544"/>
    </source>
</evidence>
<organism evidence="1 2">
    <name type="scientific">Pajaroellobacter abortibovis</name>
    <dbReference type="NCBI Taxonomy" id="1882918"/>
    <lineage>
        <taxon>Bacteria</taxon>
        <taxon>Pseudomonadati</taxon>
        <taxon>Myxococcota</taxon>
        <taxon>Polyangia</taxon>
        <taxon>Polyangiales</taxon>
        <taxon>Polyangiaceae</taxon>
    </lineage>
</organism>
<proteinExistence type="predicted"/>
<accession>A0A1L6MWK7</accession>
<dbReference type="AlphaFoldDB" id="A0A1L6MWK7"/>
<evidence type="ECO:0000313" key="1">
    <source>
        <dbReference type="EMBL" id="APR99922.1"/>
    </source>
</evidence>
<keyword evidence="2" id="KW-1185">Reference proteome</keyword>
<reference evidence="1 2" key="1">
    <citation type="submission" date="2016-08" db="EMBL/GenBank/DDBJ databases">
        <title>Identification and validation of antigenic proteins from Pajaroellobacter abortibovis using de-novo genome sequence assembly and reverse vaccinology.</title>
        <authorList>
            <person name="Welly B.T."/>
            <person name="Miller M.R."/>
            <person name="Stott J.L."/>
            <person name="Blanchard M.T."/>
            <person name="Islas-Trejo A.D."/>
            <person name="O'Rourke S.M."/>
            <person name="Young A.E."/>
            <person name="Medrano J.F."/>
            <person name="Van Eenennaam A.L."/>
        </authorList>
    </citation>
    <scope>NUCLEOTIDE SEQUENCE [LARGE SCALE GENOMIC DNA]</scope>
    <source>
        <strain evidence="1 2">BTF92-0548A/99-0131</strain>
    </source>
</reference>
<gene>
    <name evidence="1" type="ORF">BCY86_03935</name>
</gene>
<name>A0A1L6MWK7_9BACT</name>
<sequence length="184" mass="21485">MWDVEQEVVRKGKQTYSADYLFLLSGMGVNEEWLLFFLDRGLWDARVRKKRRIRAGLIGIGVGVGCGRGMEMEDEAVHQSVFEMTDQSPWNHLPPEIWAKVLRLSADDLKGLLKFREVNRTSRGIVDNLLIRPKSRKALFSYRFKVGRENLRGQRKPCVMCECDRENFLKFLEGRRCFQLKRSG</sequence>
<dbReference type="EMBL" id="CP016908">
    <property type="protein sequence ID" value="APR99922.1"/>
    <property type="molecule type" value="Genomic_DNA"/>
</dbReference>
<evidence type="ECO:0008006" key="3">
    <source>
        <dbReference type="Google" id="ProtNLM"/>
    </source>
</evidence>
<dbReference type="KEGG" id="pabo:BCY86_03935"/>